<dbReference type="RefSeq" id="WP_038181979.1">
    <property type="nucleotide sequence ID" value="NZ_CAWLWA010000058.1"/>
</dbReference>
<dbReference type="InterPro" id="IPR007577">
    <property type="entry name" value="GlycoTrfase_DXD_sugar-bd_CS"/>
</dbReference>
<proteinExistence type="predicted"/>
<keyword evidence="1" id="KW-0808">Transferase</keyword>
<dbReference type="PANTHER" id="PTHR32385:SF15">
    <property type="entry name" value="INOSITOL PHOSPHOCERAMIDE MANNOSYLTRANSFERASE 1"/>
    <property type="match status" value="1"/>
</dbReference>
<dbReference type="InterPro" id="IPR051706">
    <property type="entry name" value="Glycosyltransferase_domain"/>
</dbReference>
<dbReference type="GO" id="GO:0051999">
    <property type="term" value="P:mannosyl-inositol phosphorylceramide biosynthetic process"/>
    <property type="evidence" value="ECO:0007669"/>
    <property type="project" value="TreeGrafter"/>
</dbReference>
<dbReference type="InterPro" id="IPR029044">
    <property type="entry name" value="Nucleotide-diphossugar_trans"/>
</dbReference>
<dbReference type="Gene3D" id="3.90.550.20">
    <property type="match status" value="1"/>
</dbReference>
<evidence type="ECO:0000313" key="3">
    <source>
        <dbReference type="Proteomes" id="UP000028480"/>
    </source>
</evidence>
<protein>
    <submittedName>
        <fullName evidence="2">Uncharacterized protein</fullName>
    </submittedName>
</protein>
<dbReference type="GO" id="GO:0016020">
    <property type="term" value="C:membrane"/>
    <property type="evidence" value="ECO:0007669"/>
    <property type="project" value="GOC"/>
</dbReference>
<comment type="caution">
    <text evidence="2">The sequence shown here is derived from an EMBL/GenBank/DDBJ whole genome shotgun (WGS) entry which is preliminary data.</text>
</comment>
<dbReference type="Proteomes" id="UP000028480">
    <property type="component" value="Unassembled WGS sequence"/>
</dbReference>
<dbReference type="SUPFAM" id="SSF53448">
    <property type="entry name" value="Nucleotide-diphospho-sugar transferases"/>
    <property type="match status" value="1"/>
</dbReference>
<evidence type="ECO:0000256" key="1">
    <source>
        <dbReference type="ARBA" id="ARBA00022679"/>
    </source>
</evidence>
<sequence length="375" mass="43787">MNIPKKIHYFWAGNNISEKDLRNIISVKHKNPNFEVNIWGNGNIKALITNTLNKIKFKYQGNDFDIGDLSLNFIYKNIEIAFNYLSRQAHFQSLVSNEKPNCLRFLTRNHEEEGTQQRLYGNYPDLINYLKHIYFMHINGNYHNYASASDIARLVILYMEGGIYLDTDVELNDMQTKKDKFAYLKLKSDIGIGDCNGEGWNIKHPSDTLGNAVISSLPNSKKVFYILIKMTTEIKRHHLYTQIDQPPTFDKIRNITDRNRTKQIDKRIDFALKLKENKKIDLDEKCNMINPTWRTGLTRGSKEINDLQRETNIINYTMALTGPVFLDRVLDSKSKNHFPKKYKLMSTNKHDNIFQDVDGSGYWATIHKKKYSDEV</sequence>
<name>A0A077QN77_XENBV</name>
<reference evidence="2" key="1">
    <citation type="submission" date="2013-07" db="EMBL/GenBank/DDBJ databases">
        <title>Sub-species coevolution in mutualistic symbiosis.</title>
        <authorList>
            <person name="Murfin K."/>
            <person name="Klassen J."/>
            <person name="Lee M."/>
            <person name="Forst S."/>
            <person name="Stock P."/>
            <person name="Goodrich-Blair H."/>
        </authorList>
    </citation>
    <scope>NUCLEOTIDE SEQUENCE [LARGE SCALE GENOMIC DNA]</scope>
    <source>
        <strain evidence="2">Intermedium</strain>
    </source>
</reference>
<gene>
    <name evidence="2" type="ORF">XBI1_740001</name>
</gene>
<dbReference type="PANTHER" id="PTHR32385">
    <property type="entry name" value="MANNOSYL PHOSPHORYLINOSITOL CERAMIDE SYNTHASE"/>
    <property type="match status" value="1"/>
</dbReference>
<dbReference type="AlphaFoldDB" id="A0A077QN77"/>
<accession>A0A077QN77</accession>
<dbReference type="Pfam" id="PF04488">
    <property type="entry name" value="Gly_transf_sug"/>
    <property type="match status" value="1"/>
</dbReference>
<organism evidence="2 3">
    <name type="scientific">Xenorhabdus bovienii str. Intermedium</name>
    <dbReference type="NCBI Taxonomy" id="1379677"/>
    <lineage>
        <taxon>Bacteria</taxon>
        <taxon>Pseudomonadati</taxon>
        <taxon>Pseudomonadota</taxon>
        <taxon>Gammaproteobacteria</taxon>
        <taxon>Enterobacterales</taxon>
        <taxon>Morganellaceae</taxon>
        <taxon>Xenorhabdus</taxon>
    </lineage>
</organism>
<evidence type="ECO:0000313" key="2">
    <source>
        <dbReference type="EMBL" id="CDH35019.1"/>
    </source>
</evidence>
<dbReference type="EMBL" id="CBTB010000284">
    <property type="protein sequence ID" value="CDH35019.1"/>
    <property type="molecule type" value="Genomic_DNA"/>
</dbReference>
<dbReference type="GO" id="GO:0000030">
    <property type="term" value="F:mannosyltransferase activity"/>
    <property type="evidence" value="ECO:0007669"/>
    <property type="project" value="TreeGrafter"/>
</dbReference>
<dbReference type="HOGENOM" id="CLU_758518_0_0_6"/>